<feature type="domain" description="MEKHLA" evidence="1">
    <location>
        <begin position="11"/>
        <end position="150"/>
    </location>
</feature>
<dbReference type="EMBL" id="BAUU01000011">
    <property type="protein sequence ID" value="GAE30501.1"/>
    <property type="molecule type" value="Genomic_DNA"/>
</dbReference>
<dbReference type="OrthoDB" id="9794448at2"/>
<keyword evidence="3" id="KW-1185">Reference proteome</keyword>
<evidence type="ECO:0000259" key="1">
    <source>
        <dbReference type="Pfam" id="PF08670"/>
    </source>
</evidence>
<reference evidence="2" key="1">
    <citation type="journal article" date="2014" name="Genome Announc.">
        <title>Draft Genome Sequences of Three Alkaliphilic Bacillus Strains, Bacillus wakoensis JCM 9140T, Bacillus akibai JCM 9157T, and Bacillus hemicellulosilyticus JCM 9152T.</title>
        <authorList>
            <person name="Yuki M."/>
            <person name="Oshima K."/>
            <person name="Suda W."/>
            <person name="Oshida Y."/>
            <person name="Kitamura K."/>
            <person name="Iida T."/>
            <person name="Hattori M."/>
            <person name="Ohkuma M."/>
        </authorList>
    </citation>
    <scope>NUCLEOTIDE SEQUENCE [LARGE SCALE GENOMIC DNA]</scope>
    <source>
        <strain evidence="2">JCM 9152</strain>
    </source>
</reference>
<gene>
    <name evidence="2" type="ORF">JCM9152_1909</name>
</gene>
<dbReference type="InterPro" id="IPR013978">
    <property type="entry name" value="MEKHLA"/>
</dbReference>
<organism evidence="2 3">
    <name type="scientific">Halalkalibacter hemicellulosilyticusJCM 9152</name>
    <dbReference type="NCBI Taxonomy" id="1236971"/>
    <lineage>
        <taxon>Bacteria</taxon>
        <taxon>Bacillati</taxon>
        <taxon>Bacillota</taxon>
        <taxon>Bacilli</taxon>
        <taxon>Bacillales</taxon>
        <taxon>Bacillaceae</taxon>
        <taxon>Halalkalibacter</taxon>
    </lineage>
</organism>
<dbReference type="STRING" id="1236971.JCM9152_1909"/>
<dbReference type="AlphaFoldDB" id="W4QEM7"/>
<evidence type="ECO:0000313" key="2">
    <source>
        <dbReference type="EMBL" id="GAE30501.1"/>
    </source>
</evidence>
<comment type="caution">
    <text evidence="2">The sequence shown here is derived from an EMBL/GenBank/DDBJ whole genome shotgun (WGS) entry which is preliminary data.</text>
</comment>
<dbReference type="Proteomes" id="UP000018895">
    <property type="component" value="Unassembled WGS sequence"/>
</dbReference>
<dbReference type="RefSeq" id="WP_035343195.1">
    <property type="nucleotide sequence ID" value="NZ_BAUU01000011.1"/>
</dbReference>
<evidence type="ECO:0000313" key="3">
    <source>
        <dbReference type="Proteomes" id="UP000018895"/>
    </source>
</evidence>
<protein>
    <recommendedName>
        <fullName evidence="1">MEKHLA domain-containing protein</fullName>
    </recommendedName>
</protein>
<dbReference type="Pfam" id="PF08670">
    <property type="entry name" value="MEKHLA"/>
    <property type="match status" value="1"/>
</dbReference>
<accession>W4QEM7</accession>
<sequence>MDMSVDGYTEEHAIRLNKSFKRWIGRDLISLDHHKSYLQQLMDSKTVILSHGIEADPILNFGNQAALTLWEMDRATFLETPSRLTAEPKERMDRAHFIKQVKENNYVDHYTGIRISSTGKRFYIKQAIVWNVFDENDHYYGQAATFIDYEYV</sequence>
<proteinExistence type="predicted"/>
<name>W4QEM7_9BACI</name>